<gene>
    <name evidence="3" type="ORF">EVOR1521_LOCUS31021</name>
</gene>
<dbReference type="InterPro" id="IPR018247">
    <property type="entry name" value="EF_Hand_1_Ca_BS"/>
</dbReference>
<evidence type="ECO:0000256" key="1">
    <source>
        <dbReference type="ARBA" id="ARBA00022837"/>
    </source>
</evidence>
<keyword evidence="4" id="KW-1185">Reference proteome</keyword>
<name>A0AA36NLX1_9DINO</name>
<dbReference type="InterPro" id="IPR002048">
    <property type="entry name" value="EF_hand_dom"/>
</dbReference>
<dbReference type="PROSITE" id="PS50222">
    <property type="entry name" value="EF_HAND_2"/>
    <property type="match status" value="1"/>
</dbReference>
<feature type="domain" description="EF-hand" evidence="2">
    <location>
        <begin position="21"/>
        <end position="56"/>
    </location>
</feature>
<dbReference type="AlphaFoldDB" id="A0AA36NLX1"/>
<proteinExistence type="predicted"/>
<organism evidence="3 4">
    <name type="scientific">Effrenium voratum</name>
    <dbReference type="NCBI Taxonomy" id="2562239"/>
    <lineage>
        <taxon>Eukaryota</taxon>
        <taxon>Sar</taxon>
        <taxon>Alveolata</taxon>
        <taxon>Dinophyceae</taxon>
        <taxon>Suessiales</taxon>
        <taxon>Symbiodiniaceae</taxon>
        <taxon>Effrenium</taxon>
    </lineage>
</organism>
<dbReference type="GO" id="GO:0005509">
    <property type="term" value="F:calcium ion binding"/>
    <property type="evidence" value="ECO:0007669"/>
    <property type="project" value="InterPro"/>
</dbReference>
<evidence type="ECO:0000259" key="2">
    <source>
        <dbReference type="PROSITE" id="PS50222"/>
    </source>
</evidence>
<keyword evidence="1" id="KW-0106">Calcium</keyword>
<sequence length="499" mass="55757">MGWQSLSPRDELEDSDPIAWQSLMEHEMIFRFFDTDGSGSISLSEFYAVIEAMAPVRCLADLRCRWIALGVAPCRAMEQMAPRSSWAGRRYNCQTFGQLLPAPELASARNGQTGWVHFWHGASGRYAVSLDGSKEMVRIKPRNLLKRPAAVRPKAPHRWTGASLDLCYEFLLCARHSLLGWAPLALICEFLRVPCRGLAPMGHECSPKGGHPLASLVRLWHAMGAEKAIQEMDSEVARELLKVFHDLDIFDERHVVSLEGLLRELRATGAVQNVEEGAYADFACLQLEMCLVLGERAQEHQVLSAHSVICTWTSSCCGWSRQEPLLLTLPAEERPLELQIQEAMQSGGFENYHCHFCGQTATLLHQLKLADCQQLCVEIRRFAFVAGALQMVRSPIGAFPQRLALPPELFATARAAVFELKALALHNEDPDLAAVGYSSIVRAGGLWWWHRSTAVGRPVTGHPLGSRWGGATLAAPKQVTWEEIQQLRHIVYYLVYTRV</sequence>
<dbReference type="EMBL" id="CAUJNA010003805">
    <property type="protein sequence ID" value="CAJ1410091.1"/>
    <property type="molecule type" value="Genomic_DNA"/>
</dbReference>
<protein>
    <recommendedName>
        <fullName evidence="2">EF-hand domain-containing protein</fullName>
    </recommendedName>
</protein>
<dbReference type="PROSITE" id="PS00018">
    <property type="entry name" value="EF_HAND_1"/>
    <property type="match status" value="1"/>
</dbReference>
<evidence type="ECO:0000313" key="3">
    <source>
        <dbReference type="EMBL" id="CAJ1410091.1"/>
    </source>
</evidence>
<dbReference type="InterPro" id="IPR011992">
    <property type="entry name" value="EF-hand-dom_pair"/>
</dbReference>
<dbReference type="SMART" id="SM00054">
    <property type="entry name" value="EFh"/>
    <property type="match status" value="1"/>
</dbReference>
<dbReference type="SUPFAM" id="SSF47473">
    <property type="entry name" value="EF-hand"/>
    <property type="match status" value="1"/>
</dbReference>
<dbReference type="Pfam" id="PF13405">
    <property type="entry name" value="EF-hand_6"/>
    <property type="match status" value="1"/>
</dbReference>
<dbReference type="Proteomes" id="UP001178507">
    <property type="component" value="Unassembled WGS sequence"/>
</dbReference>
<comment type="caution">
    <text evidence="3">The sequence shown here is derived from an EMBL/GenBank/DDBJ whole genome shotgun (WGS) entry which is preliminary data.</text>
</comment>
<evidence type="ECO:0000313" key="4">
    <source>
        <dbReference type="Proteomes" id="UP001178507"/>
    </source>
</evidence>
<accession>A0AA36NLX1</accession>
<reference evidence="3" key="1">
    <citation type="submission" date="2023-08" db="EMBL/GenBank/DDBJ databases">
        <authorList>
            <person name="Chen Y."/>
            <person name="Shah S."/>
            <person name="Dougan E. K."/>
            <person name="Thang M."/>
            <person name="Chan C."/>
        </authorList>
    </citation>
    <scope>NUCLEOTIDE SEQUENCE</scope>
</reference>
<dbReference type="Gene3D" id="1.10.238.10">
    <property type="entry name" value="EF-hand"/>
    <property type="match status" value="1"/>
</dbReference>